<sequence>MTSSSEPMTEASPIQTSKHAAGDEPKKSPVPQHSLRSSQPWGSKKTANSNYKSTISSSIEEKRRQFEIPRLNGKPNPTSSTLSSTVKPSSKDNSHKVSNPEVQNGGESGSKEEAPGLTSDPPTDHQNPETLARPSPDSTKADDRDRGDSGDESEPPEQQAGAQAATDDHSDSSNNKEVPNDSKSAEVKGALSHHLPKSGSAKDKVTYKETSDYVVQGNLVKGESDAPEDTTSTAPGPTSPSLLAPTARTDNQNASTTTAVSPTSDAAASIATTSLSAQTSPILDPKSPPIPNAGTSPPLPMAIRNSGPSPSSTDPLRRSLTTKTSPSKQIKRQSILLSSLTPPVISPPVSPVIKSAAMTSNSRSASLDSYSAEGGNGDARSSADAQNAPSASDGQPPGSRSPSPASLLASSSSIRISGSADNVSAGQLALPKRAPRSRNPRLAAGELGATAAANPTSRLPKSYQRYTTNTQASSIGISKGGAAAYNRHYATPGAKDSVASEDKTNTQ</sequence>
<name>A0ACC1HB58_9FUNG</name>
<feature type="non-terminal residue" evidence="1">
    <location>
        <position position="507"/>
    </location>
</feature>
<organism evidence="1 2">
    <name type="scientific">Spiromyces aspiralis</name>
    <dbReference type="NCBI Taxonomy" id="68401"/>
    <lineage>
        <taxon>Eukaryota</taxon>
        <taxon>Fungi</taxon>
        <taxon>Fungi incertae sedis</taxon>
        <taxon>Zoopagomycota</taxon>
        <taxon>Kickxellomycotina</taxon>
        <taxon>Kickxellomycetes</taxon>
        <taxon>Kickxellales</taxon>
        <taxon>Kickxellaceae</taxon>
        <taxon>Spiromyces</taxon>
    </lineage>
</organism>
<evidence type="ECO:0000313" key="1">
    <source>
        <dbReference type="EMBL" id="KAJ1673784.1"/>
    </source>
</evidence>
<dbReference type="EMBL" id="JAMZIH010006569">
    <property type="protein sequence ID" value="KAJ1673784.1"/>
    <property type="molecule type" value="Genomic_DNA"/>
</dbReference>
<protein>
    <submittedName>
        <fullName evidence="1">Uncharacterized protein</fullName>
    </submittedName>
</protein>
<gene>
    <name evidence="1" type="ORF">EV182_004563</name>
</gene>
<proteinExistence type="predicted"/>
<reference evidence="1" key="1">
    <citation type="submission" date="2022-06" db="EMBL/GenBank/DDBJ databases">
        <title>Phylogenomic reconstructions and comparative analyses of Kickxellomycotina fungi.</title>
        <authorList>
            <person name="Reynolds N.K."/>
            <person name="Stajich J.E."/>
            <person name="Barry K."/>
            <person name="Grigoriev I.V."/>
            <person name="Crous P."/>
            <person name="Smith M.E."/>
        </authorList>
    </citation>
    <scope>NUCLEOTIDE SEQUENCE</scope>
    <source>
        <strain evidence="1">RSA 2271</strain>
    </source>
</reference>
<keyword evidence="2" id="KW-1185">Reference proteome</keyword>
<accession>A0ACC1HB58</accession>
<dbReference type="Proteomes" id="UP001145114">
    <property type="component" value="Unassembled WGS sequence"/>
</dbReference>
<comment type="caution">
    <text evidence="1">The sequence shown here is derived from an EMBL/GenBank/DDBJ whole genome shotgun (WGS) entry which is preliminary data.</text>
</comment>
<evidence type="ECO:0000313" key="2">
    <source>
        <dbReference type="Proteomes" id="UP001145114"/>
    </source>
</evidence>